<organism evidence="1 2">
    <name type="scientific">Nocardia nova SH22a</name>
    <dbReference type="NCBI Taxonomy" id="1415166"/>
    <lineage>
        <taxon>Bacteria</taxon>
        <taxon>Bacillati</taxon>
        <taxon>Actinomycetota</taxon>
        <taxon>Actinomycetes</taxon>
        <taxon>Mycobacteriales</taxon>
        <taxon>Nocardiaceae</taxon>
        <taxon>Nocardia</taxon>
    </lineage>
</organism>
<dbReference type="STRING" id="1415166.NONO_c66080"/>
<dbReference type="HOGENOM" id="CLU_220279_0_0_11"/>
<dbReference type="Proteomes" id="UP000019150">
    <property type="component" value="Chromosome"/>
</dbReference>
<dbReference type="EMBL" id="CP006850">
    <property type="protein sequence ID" value="AHH21378.1"/>
    <property type="molecule type" value="Genomic_DNA"/>
</dbReference>
<reference evidence="1 2" key="1">
    <citation type="journal article" date="2014" name="Appl. Environ. Microbiol.">
        <title>Insights into the Microbial Degradation of Rubber and Gutta-Percha by Analysis of the Complete Genome of Nocardia nova SH22a.</title>
        <authorList>
            <person name="Luo Q."/>
            <person name="Hiessl S."/>
            <person name="Poehlein A."/>
            <person name="Daniel R."/>
            <person name="Steinbuchel A."/>
        </authorList>
    </citation>
    <scope>NUCLEOTIDE SEQUENCE [LARGE SCALE GENOMIC DNA]</scope>
    <source>
        <strain evidence="1">SH22a</strain>
    </source>
</reference>
<accession>W5TR33</accession>
<keyword evidence="2" id="KW-1185">Reference proteome</keyword>
<protein>
    <submittedName>
        <fullName evidence="1">Uncharacterized protein</fullName>
    </submittedName>
</protein>
<dbReference type="KEGG" id="nno:NONO_c66080"/>
<dbReference type="AlphaFoldDB" id="W5TR33"/>
<sequence length="33" mass="3757">MLVLVLLTVTLVVLTVALLRLPLRGERGRDNRR</sequence>
<evidence type="ECO:0000313" key="2">
    <source>
        <dbReference type="Proteomes" id="UP000019150"/>
    </source>
</evidence>
<name>W5TR33_9NOCA</name>
<proteinExistence type="predicted"/>
<gene>
    <name evidence="1" type="ORF">NONO_c66080</name>
</gene>
<evidence type="ECO:0000313" key="1">
    <source>
        <dbReference type="EMBL" id="AHH21378.1"/>
    </source>
</evidence>